<gene>
    <name evidence="2" type="ORF">GSTUM_00012076001</name>
</gene>
<name>D5GPW3_TUBMM</name>
<dbReference type="InParanoid" id="D5GPW3"/>
<organism evidence="2 3">
    <name type="scientific">Tuber melanosporum (strain Mel28)</name>
    <name type="common">Perigord black truffle</name>
    <dbReference type="NCBI Taxonomy" id="656061"/>
    <lineage>
        <taxon>Eukaryota</taxon>
        <taxon>Fungi</taxon>
        <taxon>Dikarya</taxon>
        <taxon>Ascomycota</taxon>
        <taxon>Pezizomycotina</taxon>
        <taxon>Pezizomycetes</taxon>
        <taxon>Pezizales</taxon>
        <taxon>Tuberaceae</taxon>
        <taxon>Tuber</taxon>
    </lineage>
</organism>
<keyword evidence="1" id="KW-0812">Transmembrane</keyword>
<reference evidence="2 3" key="1">
    <citation type="journal article" date="2010" name="Nature">
        <title>Perigord black truffle genome uncovers evolutionary origins and mechanisms of symbiosis.</title>
        <authorList>
            <person name="Martin F."/>
            <person name="Kohler A."/>
            <person name="Murat C."/>
            <person name="Balestrini R."/>
            <person name="Coutinho P.M."/>
            <person name="Jaillon O."/>
            <person name="Montanini B."/>
            <person name="Morin E."/>
            <person name="Noel B."/>
            <person name="Percudani R."/>
            <person name="Porcel B."/>
            <person name="Rubini A."/>
            <person name="Amicucci A."/>
            <person name="Amselem J."/>
            <person name="Anthouard V."/>
            <person name="Arcioni S."/>
            <person name="Artiguenave F."/>
            <person name="Aury J.M."/>
            <person name="Ballario P."/>
            <person name="Bolchi A."/>
            <person name="Brenna A."/>
            <person name="Brun A."/>
            <person name="Buee M."/>
            <person name="Cantarel B."/>
            <person name="Chevalier G."/>
            <person name="Couloux A."/>
            <person name="Da Silva C."/>
            <person name="Denoeud F."/>
            <person name="Duplessis S."/>
            <person name="Ghignone S."/>
            <person name="Hilselberger B."/>
            <person name="Iotti M."/>
            <person name="Marcais B."/>
            <person name="Mello A."/>
            <person name="Miranda M."/>
            <person name="Pacioni G."/>
            <person name="Quesneville H."/>
            <person name="Riccioni C."/>
            <person name="Ruotolo R."/>
            <person name="Splivallo R."/>
            <person name="Stocchi V."/>
            <person name="Tisserant E."/>
            <person name="Viscomi A.R."/>
            <person name="Zambonelli A."/>
            <person name="Zampieri E."/>
            <person name="Henrissat B."/>
            <person name="Lebrun M.H."/>
            <person name="Paolocci F."/>
            <person name="Bonfante P."/>
            <person name="Ottonello S."/>
            <person name="Wincker P."/>
        </authorList>
    </citation>
    <scope>NUCLEOTIDE SEQUENCE [LARGE SCALE GENOMIC DNA]</scope>
    <source>
        <strain evidence="2 3">Mel28</strain>
    </source>
</reference>
<accession>D5GPW3</accession>
<sequence>MGGLGVAGGELRHHQLATMVEAVVGMSAVERISTLLPAQGRCTRTTTLTITSFNTSYSSSYTWDGFRQTGFLLFCIIIWGVHILFLFLSLTTPFSFLFHF</sequence>
<dbReference type="HOGENOM" id="CLU_2308127_0_0_1"/>
<keyword evidence="1" id="KW-1133">Transmembrane helix</keyword>
<proteinExistence type="predicted"/>
<keyword evidence="1" id="KW-0472">Membrane</keyword>
<dbReference type="KEGG" id="tml:GSTUM_00012076001"/>
<dbReference type="Proteomes" id="UP000006911">
    <property type="component" value="Unassembled WGS sequence"/>
</dbReference>
<feature type="transmembrane region" description="Helical" evidence="1">
    <location>
        <begin position="71"/>
        <end position="98"/>
    </location>
</feature>
<protein>
    <submittedName>
        <fullName evidence="2">(Perigord truffle) hypothetical protein</fullName>
    </submittedName>
</protein>
<dbReference type="EMBL" id="FN430379">
    <property type="protein sequence ID" value="CAZ86565.1"/>
    <property type="molecule type" value="Genomic_DNA"/>
</dbReference>
<keyword evidence="3" id="KW-1185">Reference proteome</keyword>
<dbReference type="AlphaFoldDB" id="D5GPW3"/>
<evidence type="ECO:0000256" key="1">
    <source>
        <dbReference type="SAM" id="Phobius"/>
    </source>
</evidence>
<evidence type="ECO:0000313" key="2">
    <source>
        <dbReference type="EMBL" id="CAZ86565.1"/>
    </source>
</evidence>
<evidence type="ECO:0000313" key="3">
    <source>
        <dbReference type="Proteomes" id="UP000006911"/>
    </source>
</evidence>